<evidence type="ECO:0000256" key="2">
    <source>
        <dbReference type="ARBA" id="ARBA00022475"/>
    </source>
</evidence>
<feature type="compositionally biased region" description="Polar residues" evidence="8">
    <location>
        <begin position="719"/>
        <end position="733"/>
    </location>
</feature>
<feature type="domain" description="Acyltransferase 3" evidence="10">
    <location>
        <begin position="794"/>
        <end position="1109"/>
    </location>
</feature>
<keyword evidence="2" id="KW-1003">Cell membrane</keyword>
<feature type="transmembrane region" description="Helical" evidence="9">
    <location>
        <begin position="485"/>
        <end position="502"/>
    </location>
</feature>
<feature type="compositionally biased region" description="Polar residues" evidence="8">
    <location>
        <begin position="254"/>
        <end position="267"/>
    </location>
</feature>
<dbReference type="Proteomes" id="UP001259832">
    <property type="component" value="Unassembled WGS sequence"/>
</dbReference>
<feature type="transmembrane region" description="Helical" evidence="9">
    <location>
        <begin position="553"/>
        <end position="574"/>
    </location>
</feature>
<dbReference type="InterPro" id="IPR036514">
    <property type="entry name" value="SGNH_hydro_sf"/>
</dbReference>
<evidence type="ECO:0000256" key="5">
    <source>
        <dbReference type="ARBA" id="ARBA00022989"/>
    </source>
</evidence>
<feature type="transmembrane region" description="Helical" evidence="9">
    <location>
        <begin position="979"/>
        <end position="998"/>
    </location>
</feature>
<keyword evidence="7" id="KW-0012">Acyltransferase</keyword>
<accession>A0AAD9LN30</accession>
<feature type="transmembrane region" description="Helical" evidence="9">
    <location>
        <begin position="948"/>
        <end position="967"/>
    </location>
</feature>
<feature type="transmembrane region" description="Helical" evidence="9">
    <location>
        <begin position="586"/>
        <end position="606"/>
    </location>
</feature>
<evidence type="ECO:0000313" key="13">
    <source>
        <dbReference type="Proteomes" id="UP001259832"/>
    </source>
</evidence>
<comment type="subcellular location">
    <subcellularLocation>
        <location evidence="1">Cell membrane</location>
        <topology evidence="1">Multi-pass membrane protein</topology>
    </subcellularLocation>
</comment>
<keyword evidence="6 9" id="KW-0472">Membrane</keyword>
<evidence type="ECO:0000256" key="1">
    <source>
        <dbReference type="ARBA" id="ARBA00004651"/>
    </source>
</evidence>
<feature type="domain" description="Acyltransferase 3" evidence="10">
    <location>
        <begin position="332"/>
        <end position="665"/>
    </location>
</feature>
<gene>
    <name evidence="12" type="ORF">P3T76_007485</name>
</gene>
<proteinExistence type="predicted"/>
<dbReference type="Pfam" id="PF01757">
    <property type="entry name" value="Acyl_transf_3"/>
    <property type="match status" value="2"/>
</dbReference>
<feature type="transmembrane region" description="Helical" evidence="9">
    <location>
        <begin position="873"/>
        <end position="889"/>
    </location>
</feature>
<evidence type="ECO:0000256" key="7">
    <source>
        <dbReference type="ARBA" id="ARBA00023315"/>
    </source>
</evidence>
<evidence type="ECO:0000256" key="9">
    <source>
        <dbReference type="SAM" id="Phobius"/>
    </source>
</evidence>
<dbReference type="GO" id="GO:0005886">
    <property type="term" value="C:plasma membrane"/>
    <property type="evidence" value="ECO:0007669"/>
    <property type="project" value="UniProtKB-SubCell"/>
</dbReference>
<organism evidence="12 13">
    <name type="scientific">Phytophthora citrophthora</name>
    <dbReference type="NCBI Taxonomy" id="4793"/>
    <lineage>
        <taxon>Eukaryota</taxon>
        <taxon>Sar</taxon>
        <taxon>Stramenopiles</taxon>
        <taxon>Oomycota</taxon>
        <taxon>Peronosporomycetes</taxon>
        <taxon>Peronosporales</taxon>
        <taxon>Peronosporaceae</taxon>
        <taxon>Phytophthora</taxon>
    </lineage>
</organism>
<keyword evidence="3" id="KW-0808">Transferase</keyword>
<evidence type="ECO:0000256" key="4">
    <source>
        <dbReference type="ARBA" id="ARBA00022692"/>
    </source>
</evidence>
<evidence type="ECO:0000256" key="8">
    <source>
        <dbReference type="SAM" id="MobiDB-lite"/>
    </source>
</evidence>
<protein>
    <submittedName>
        <fullName evidence="12">Isoamyl acetate-hydrolyzing esterase 1</fullName>
    </submittedName>
</protein>
<feature type="transmembrane region" description="Helical" evidence="9">
    <location>
        <begin position="457"/>
        <end position="478"/>
    </location>
</feature>
<feature type="compositionally biased region" description="Polar residues" evidence="8">
    <location>
        <begin position="760"/>
        <end position="773"/>
    </location>
</feature>
<feature type="transmembrane region" description="Helical" evidence="9">
    <location>
        <begin position="1111"/>
        <end position="1129"/>
    </location>
</feature>
<feature type="transmembrane region" description="Helical" evidence="9">
    <location>
        <begin position="514"/>
        <end position="532"/>
    </location>
</feature>
<dbReference type="InterPro" id="IPR002656">
    <property type="entry name" value="Acyl_transf_3_dom"/>
</dbReference>
<evidence type="ECO:0000256" key="6">
    <source>
        <dbReference type="ARBA" id="ARBA00023136"/>
    </source>
</evidence>
<feature type="transmembrane region" description="Helical" evidence="9">
    <location>
        <begin position="920"/>
        <end position="941"/>
    </location>
</feature>
<evidence type="ECO:0000259" key="11">
    <source>
        <dbReference type="Pfam" id="PF13472"/>
    </source>
</evidence>
<feature type="transmembrane region" description="Helical" evidence="9">
    <location>
        <begin position="1050"/>
        <end position="1073"/>
    </location>
</feature>
<feature type="transmembrane region" description="Helical" evidence="9">
    <location>
        <begin position="821"/>
        <end position="842"/>
    </location>
</feature>
<name>A0AAD9LN30_9STRA</name>
<feature type="transmembrane region" description="Helical" evidence="9">
    <location>
        <begin position="649"/>
        <end position="667"/>
    </location>
</feature>
<feature type="transmembrane region" description="Helical" evidence="9">
    <location>
        <begin position="357"/>
        <end position="379"/>
    </location>
</feature>
<feature type="region of interest" description="Disordered" evidence="8">
    <location>
        <begin position="749"/>
        <end position="786"/>
    </location>
</feature>
<dbReference type="EMBL" id="JASMQC010000013">
    <property type="protein sequence ID" value="KAK1940779.1"/>
    <property type="molecule type" value="Genomic_DNA"/>
</dbReference>
<feature type="domain" description="SGNH hydrolase-type esterase" evidence="11">
    <location>
        <begin position="15"/>
        <end position="200"/>
    </location>
</feature>
<feature type="region of interest" description="Disordered" evidence="8">
    <location>
        <begin position="237"/>
        <end position="277"/>
    </location>
</feature>
<feature type="transmembrane region" description="Helical" evidence="9">
    <location>
        <begin position="1019"/>
        <end position="1038"/>
    </location>
</feature>
<dbReference type="InterPro" id="IPR050879">
    <property type="entry name" value="Acyltransferase_3"/>
</dbReference>
<keyword evidence="13" id="KW-1185">Reference proteome</keyword>
<keyword evidence="5 9" id="KW-1133">Transmembrane helix</keyword>
<dbReference type="InterPro" id="IPR013830">
    <property type="entry name" value="SGNH_hydro"/>
</dbReference>
<evidence type="ECO:0000313" key="12">
    <source>
        <dbReference type="EMBL" id="KAK1940779.1"/>
    </source>
</evidence>
<dbReference type="AlphaFoldDB" id="A0AAD9LN30"/>
<evidence type="ECO:0000259" key="10">
    <source>
        <dbReference type="Pfam" id="PF01757"/>
    </source>
</evidence>
<feature type="region of interest" description="Disordered" evidence="8">
    <location>
        <begin position="706"/>
        <end position="733"/>
    </location>
</feature>
<feature type="transmembrane region" description="Helical" evidence="9">
    <location>
        <begin position="408"/>
        <end position="427"/>
    </location>
</feature>
<reference evidence="12" key="1">
    <citation type="submission" date="2023-08" db="EMBL/GenBank/DDBJ databases">
        <title>Reference Genome Resource for the Citrus Pathogen Phytophthora citrophthora.</title>
        <authorList>
            <person name="Moller H."/>
            <person name="Coetzee B."/>
            <person name="Rose L.J."/>
            <person name="Van Niekerk J.M."/>
        </authorList>
    </citation>
    <scope>NUCLEOTIDE SEQUENCE</scope>
    <source>
        <strain evidence="12">STE-U-9442</strain>
    </source>
</reference>
<sequence length="1176" mass="133708">MGLTLSSERRPVFYFIGDSITEHGSDPGKNGFITLLQNHYVRSVDCVNRGLSGYNSKWVVQHAMPIYAKELQSEYSASFVTVFLGANDAVIEHGPDKAQFVSLGDYRKNLQQILHTVRPLLAPHGQILLITPPCVIDSARRGDRSNASAGKYAKVCVELAAAENVHVLDLHTYFNTTFPDENVRKTYFVDGLHFSEKGNEEVGKLLGVAINGMFDKEDLDRFNKWQLPDWHDLVPHEEATQHSKQSIHHRLKSSDSTMLRSTRNETPSGEDLKLGDSETPAGEIQLQVHETSDTDSSSSSPDSDQTFLVQENINTKSSEPKPTAHAPPTKVLFLDGVRGLAAILVVTQHSKEYLQGFNLGAVAVDAFFVLSSFLLTWLFMKKSIKLLSQGAGARKWFFALADYFSKRFFRVYPLFAITVICISFMSAEDQKRYFLFLNPGDFDLYQVLTFEFNHRQFVLWTLPLEISFYFVIPVFVLTILSLRRFWWVAVAPLALWVVHQGISEYRTSHMPLKPHIPTFLSGSLAAVVFVKLDLWIQKTGFKFRWWHTLALRAVEGLTIAVLLSVCFKGLFFDWVTPNPVPEAKGFPFVGALLTTIFVIEMIRPSCVSTMFEWSVLRYWGKISFSVYLLHSLVIWNPTISAQPKYFNRLFARFFLLLLLATTSFYVIEYPSQLLAQRISRFLAAREANGSGGLVKFTCMERIVSRKQQTGERDKMLPNGRNNTPVQQEGDTTTPVGAVGLHVVELSDEDTLSSSSGSDDQTFVGQAETSSTITADEKPPELKSAPPQAPATKVLFLDGLRGLAAMMVVVQHSREFYPQLHLGSAAVDVFFILSSFLLTWLFMKKSMKLLAQGAGVRTWVFTLLDYFQKRFFRVYPLFAVTAVVLHFLSFENQHRYFIVSKPNQVDLFKTLTFEYDHRYHVFWTLPLEIEYYFIIPVFVLVVLKMGRRWWLGAVPLFMWIVYEGWTLIRNSHTPLSMHLHTFMLGSLAAVVFVKVDLWIKDSGFTFRLWHTVVLRAVEGLLIALMLSVLFQGLLFDWVMANPAPVPNGFPFISVFMASILVIEVIQPSCVSTMFEWSVLRYWGKISFSIYLLHTFVVKYPAISHQPKYFNRLFARLFLVIALATVSYHLIEYPSQLLAQRISRFLAAQEKKGSSGLGKFACMEKINRRMQSTSVEAK</sequence>
<dbReference type="PANTHER" id="PTHR23028:SF53">
    <property type="entry name" value="ACYL_TRANSF_3 DOMAIN-CONTAINING PROTEIN"/>
    <property type="match status" value="1"/>
</dbReference>
<dbReference type="PANTHER" id="PTHR23028">
    <property type="entry name" value="ACETYLTRANSFERASE"/>
    <property type="match status" value="1"/>
</dbReference>
<dbReference type="Gene3D" id="3.40.50.1110">
    <property type="entry name" value="SGNH hydrolase"/>
    <property type="match status" value="1"/>
</dbReference>
<evidence type="ECO:0000256" key="3">
    <source>
        <dbReference type="ARBA" id="ARBA00022679"/>
    </source>
</evidence>
<dbReference type="GO" id="GO:0000271">
    <property type="term" value="P:polysaccharide biosynthetic process"/>
    <property type="evidence" value="ECO:0007669"/>
    <property type="project" value="TreeGrafter"/>
</dbReference>
<dbReference type="Pfam" id="PF13472">
    <property type="entry name" value="Lipase_GDSL_2"/>
    <property type="match status" value="1"/>
</dbReference>
<dbReference type="SUPFAM" id="SSF52266">
    <property type="entry name" value="SGNH hydrolase"/>
    <property type="match status" value="1"/>
</dbReference>
<feature type="transmembrane region" description="Helical" evidence="9">
    <location>
        <begin position="1080"/>
        <end position="1099"/>
    </location>
</feature>
<comment type="caution">
    <text evidence="12">The sequence shown here is derived from an EMBL/GenBank/DDBJ whole genome shotgun (WGS) entry which is preliminary data.</text>
</comment>
<dbReference type="GO" id="GO:0016747">
    <property type="term" value="F:acyltransferase activity, transferring groups other than amino-acyl groups"/>
    <property type="evidence" value="ECO:0007669"/>
    <property type="project" value="InterPro"/>
</dbReference>
<keyword evidence="4 9" id="KW-0812">Transmembrane</keyword>